<evidence type="ECO:0000313" key="3">
    <source>
        <dbReference type="Proteomes" id="UP000499080"/>
    </source>
</evidence>
<evidence type="ECO:0000313" key="2">
    <source>
        <dbReference type="EMBL" id="GBN48245.1"/>
    </source>
</evidence>
<protein>
    <submittedName>
        <fullName evidence="2">Uncharacterized protein</fullName>
    </submittedName>
</protein>
<dbReference type="Proteomes" id="UP000499080">
    <property type="component" value="Unassembled WGS sequence"/>
</dbReference>
<sequence>MSENCVANTERLRNTAINPSPKGTSIPYFTYFSLYPQNPNPPPSPISSGARKSHSSPPCLHTGRISAFMTRQSKWISREVGFSNFRPQHANSHRIFTLTTGFGVERWNLLVWSDGGCPAQNADASILMVIK</sequence>
<keyword evidence="3" id="KW-1185">Reference proteome</keyword>
<evidence type="ECO:0000256" key="1">
    <source>
        <dbReference type="SAM" id="MobiDB-lite"/>
    </source>
</evidence>
<comment type="caution">
    <text evidence="2">The sequence shown here is derived from an EMBL/GenBank/DDBJ whole genome shotgun (WGS) entry which is preliminary data.</text>
</comment>
<feature type="region of interest" description="Disordered" evidence="1">
    <location>
        <begin position="39"/>
        <end position="60"/>
    </location>
</feature>
<reference evidence="2 3" key="1">
    <citation type="journal article" date="2019" name="Sci. Rep.">
        <title>Orb-weaving spider Araneus ventricosus genome elucidates the spidroin gene catalogue.</title>
        <authorList>
            <person name="Kono N."/>
            <person name="Nakamura H."/>
            <person name="Ohtoshi R."/>
            <person name="Moran D.A.P."/>
            <person name="Shinohara A."/>
            <person name="Yoshida Y."/>
            <person name="Fujiwara M."/>
            <person name="Mori M."/>
            <person name="Tomita M."/>
            <person name="Arakawa K."/>
        </authorList>
    </citation>
    <scope>NUCLEOTIDE SEQUENCE [LARGE SCALE GENOMIC DNA]</scope>
</reference>
<organism evidence="2 3">
    <name type="scientific">Araneus ventricosus</name>
    <name type="common">Orbweaver spider</name>
    <name type="synonym">Epeira ventricosa</name>
    <dbReference type="NCBI Taxonomy" id="182803"/>
    <lineage>
        <taxon>Eukaryota</taxon>
        <taxon>Metazoa</taxon>
        <taxon>Ecdysozoa</taxon>
        <taxon>Arthropoda</taxon>
        <taxon>Chelicerata</taxon>
        <taxon>Arachnida</taxon>
        <taxon>Araneae</taxon>
        <taxon>Araneomorphae</taxon>
        <taxon>Entelegynae</taxon>
        <taxon>Araneoidea</taxon>
        <taxon>Araneidae</taxon>
        <taxon>Araneus</taxon>
    </lineage>
</organism>
<accession>A0A4Y2P8H4</accession>
<proteinExistence type="predicted"/>
<dbReference type="AlphaFoldDB" id="A0A4Y2P8H4"/>
<name>A0A4Y2P8H4_ARAVE</name>
<gene>
    <name evidence="2" type="ORF">AVEN_184246_1</name>
</gene>
<dbReference type="EMBL" id="BGPR01010841">
    <property type="protein sequence ID" value="GBN48245.1"/>
    <property type="molecule type" value="Genomic_DNA"/>
</dbReference>